<proteinExistence type="predicted"/>
<evidence type="ECO:0000313" key="3">
    <source>
        <dbReference type="Proteomes" id="UP001162480"/>
    </source>
</evidence>
<protein>
    <submittedName>
        <fullName evidence="2">Uncharacterized protein</fullName>
    </submittedName>
</protein>
<gene>
    <name evidence="2" type="ORF">OCTVUL_1B014438</name>
</gene>
<dbReference type="AlphaFoldDB" id="A0AA36FLD1"/>
<sequence length="96" mass="11386">MSAGSRVTLELNNISNDTNNKLCCSEIIIEYPLTSSEELLEIQKLEKKTRIKKDYSDNNNNKNINGAIEREREKRDRKRERWVREERGEEEEEEGK</sequence>
<evidence type="ECO:0000313" key="2">
    <source>
        <dbReference type="EMBL" id="CAI9741214.1"/>
    </source>
</evidence>
<dbReference type="Proteomes" id="UP001162480">
    <property type="component" value="Chromosome 26"/>
</dbReference>
<accession>A0AA36FLD1</accession>
<dbReference type="EMBL" id="OX597839">
    <property type="protein sequence ID" value="CAI9741214.1"/>
    <property type="molecule type" value="Genomic_DNA"/>
</dbReference>
<feature type="region of interest" description="Disordered" evidence="1">
    <location>
        <begin position="51"/>
        <end position="96"/>
    </location>
</feature>
<organism evidence="2 3">
    <name type="scientific">Octopus vulgaris</name>
    <name type="common">Common octopus</name>
    <dbReference type="NCBI Taxonomy" id="6645"/>
    <lineage>
        <taxon>Eukaryota</taxon>
        <taxon>Metazoa</taxon>
        <taxon>Spiralia</taxon>
        <taxon>Lophotrochozoa</taxon>
        <taxon>Mollusca</taxon>
        <taxon>Cephalopoda</taxon>
        <taxon>Coleoidea</taxon>
        <taxon>Octopodiformes</taxon>
        <taxon>Octopoda</taxon>
        <taxon>Incirrata</taxon>
        <taxon>Octopodidae</taxon>
        <taxon>Octopus</taxon>
    </lineage>
</organism>
<evidence type="ECO:0000256" key="1">
    <source>
        <dbReference type="SAM" id="MobiDB-lite"/>
    </source>
</evidence>
<name>A0AA36FLD1_OCTVU</name>
<reference evidence="2" key="1">
    <citation type="submission" date="2023-08" db="EMBL/GenBank/DDBJ databases">
        <authorList>
            <person name="Alioto T."/>
            <person name="Alioto T."/>
            <person name="Gomez Garrido J."/>
        </authorList>
    </citation>
    <scope>NUCLEOTIDE SEQUENCE</scope>
</reference>
<keyword evidence="3" id="KW-1185">Reference proteome</keyword>